<sequence>MKVTIEVDCTPEEARRALGLPDLTPLHDRYVAMIQQSMDQGMVRPEMVDSMMKSWAPMGEAGAAFWRGVFESGTKPGG</sequence>
<dbReference type="EMBL" id="MPSB01000004">
    <property type="protein sequence ID" value="ONF96503.1"/>
    <property type="molecule type" value="Genomic_DNA"/>
</dbReference>
<proteinExistence type="predicted"/>
<name>A0A1V2EVC9_9SPHN</name>
<comment type="caution">
    <text evidence="1">The sequence shown here is derived from an EMBL/GenBank/DDBJ whole genome shotgun (WGS) entry which is preliminary data.</text>
</comment>
<dbReference type="Pfam" id="PF20099">
    <property type="entry name" value="DUF6489"/>
    <property type="match status" value="1"/>
</dbReference>
<gene>
    <name evidence="1" type="ORF">SPHI_12880</name>
</gene>
<reference evidence="1 2" key="1">
    <citation type="submission" date="2016-11" db="EMBL/GenBank/DDBJ databases">
        <title>Genome sequence of Sphingomonas jeddahensis G39.</title>
        <authorList>
            <person name="Poehlein A."/>
            <person name="Wuebbeler J.H."/>
            <person name="Steinbuechel A."/>
            <person name="Daniel R."/>
        </authorList>
    </citation>
    <scope>NUCLEOTIDE SEQUENCE [LARGE SCALE GENOMIC DNA]</scope>
    <source>
        <strain evidence="1 2">G39</strain>
    </source>
</reference>
<dbReference type="AlphaFoldDB" id="A0A1V2EVC9"/>
<keyword evidence="2" id="KW-1185">Reference proteome</keyword>
<dbReference type="InterPro" id="IPR045502">
    <property type="entry name" value="DUF6489"/>
</dbReference>
<dbReference type="Proteomes" id="UP000188729">
    <property type="component" value="Unassembled WGS sequence"/>
</dbReference>
<accession>A0A1V2EVC9</accession>
<evidence type="ECO:0000313" key="2">
    <source>
        <dbReference type="Proteomes" id="UP000188729"/>
    </source>
</evidence>
<organism evidence="1 2">
    <name type="scientific">Sphingomonas jeddahensis</name>
    <dbReference type="NCBI Taxonomy" id="1915074"/>
    <lineage>
        <taxon>Bacteria</taxon>
        <taxon>Pseudomonadati</taxon>
        <taxon>Pseudomonadota</taxon>
        <taxon>Alphaproteobacteria</taxon>
        <taxon>Sphingomonadales</taxon>
        <taxon>Sphingomonadaceae</taxon>
        <taxon>Sphingomonas</taxon>
    </lineage>
</organism>
<dbReference type="OrthoDB" id="5740990at2"/>
<evidence type="ECO:0000313" key="1">
    <source>
        <dbReference type="EMBL" id="ONF96503.1"/>
    </source>
</evidence>
<protein>
    <submittedName>
        <fullName evidence="1">Uncharacterized protein</fullName>
    </submittedName>
</protein>
<dbReference type="STRING" id="1915074.SPHI_12880"/>
<dbReference type="RefSeq" id="WP_076744061.1">
    <property type="nucleotide sequence ID" value="NZ_MPSB01000004.1"/>
</dbReference>